<dbReference type="EMBL" id="FMTM01000004">
    <property type="protein sequence ID" value="SCW60611.1"/>
    <property type="molecule type" value="Genomic_DNA"/>
</dbReference>
<dbReference type="AlphaFoldDB" id="A0A1G4RV58"/>
<sequence>MKSQDTPFVSSWSCKLISFSGTTMNGNYLFPQAVTSLVKLFEALLKDK</sequence>
<proteinExistence type="predicted"/>
<dbReference type="Proteomes" id="UP000199542">
    <property type="component" value="Unassembled WGS sequence"/>
</dbReference>
<evidence type="ECO:0000313" key="1">
    <source>
        <dbReference type="EMBL" id="SCW60611.1"/>
    </source>
</evidence>
<name>A0A1G4RV58_9HYPH</name>
<accession>A0A1G4RV58</accession>
<reference evidence="1 2" key="1">
    <citation type="submission" date="2016-10" db="EMBL/GenBank/DDBJ databases">
        <authorList>
            <person name="de Groot N.N."/>
        </authorList>
    </citation>
    <scope>NUCLEOTIDE SEQUENCE [LARGE SCALE GENOMIC DNA]</scope>
    <source>
        <strain evidence="1 2">CGMCC 1.3401</strain>
    </source>
</reference>
<organism evidence="1 2">
    <name type="scientific">Rhizobium mongolense subsp. loessense</name>
    <dbReference type="NCBI Taxonomy" id="158890"/>
    <lineage>
        <taxon>Bacteria</taxon>
        <taxon>Pseudomonadati</taxon>
        <taxon>Pseudomonadota</taxon>
        <taxon>Alphaproteobacteria</taxon>
        <taxon>Hyphomicrobiales</taxon>
        <taxon>Rhizobiaceae</taxon>
        <taxon>Rhizobium/Agrobacterium group</taxon>
        <taxon>Rhizobium</taxon>
    </lineage>
</organism>
<gene>
    <name evidence="1" type="ORF">SAMN02927900_03027</name>
</gene>
<protein>
    <submittedName>
        <fullName evidence="1">Uncharacterized protein</fullName>
    </submittedName>
</protein>
<evidence type="ECO:0000313" key="2">
    <source>
        <dbReference type="Proteomes" id="UP000199542"/>
    </source>
</evidence>